<protein>
    <submittedName>
        <fullName evidence="2">Uracil DNA glycosylase superfamily protein</fullName>
    </submittedName>
</protein>
<gene>
    <name evidence="2" type="ORF">LX81_03008</name>
</gene>
<dbReference type="InterPro" id="IPR036895">
    <property type="entry name" value="Uracil-DNA_glycosylase-like_sf"/>
</dbReference>
<dbReference type="OrthoDB" id="64750at2"/>
<dbReference type="InterPro" id="IPR005122">
    <property type="entry name" value="Uracil-DNA_glycosylase-like"/>
</dbReference>
<reference evidence="2 3" key="1">
    <citation type="submission" date="2018-06" db="EMBL/GenBank/DDBJ databases">
        <title>Genomic Encyclopedia of Archaeal and Bacterial Type Strains, Phase II (KMG-II): from individual species to whole genera.</title>
        <authorList>
            <person name="Goeker M."/>
        </authorList>
    </citation>
    <scope>NUCLEOTIDE SEQUENCE [LARGE SCALE GENOMIC DNA]</scope>
    <source>
        <strain evidence="2 3">DSM 22009</strain>
    </source>
</reference>
<keyword evidence="3" id="KW-1185">Reference proteome</keyword>
<proteinExistence type="predicted"/>
<dbReference type="EMBL" id="QKZL01000015">
    <property type="protein sequence ID" value="PZX14209.1"/>
    <property type="molecule type" value="Genomic_DNA"/>
</dbReference>
<dbReference type="Gene3D" id="3.40.470.10">
    <property type="entry name" value="Uracil-DNA glycosylase-like domain"/>
    <property type="match status" value="1"/>
</dbReference>
<dbReference type="RefSeq" id="WP_111538100.1">
    <property type="nucleotide sequence ID" value="NZ_QKZL01000015.1"/>
</dbReference>
<dbReference type="SUPFAM" id="SSF52141">
    <property type="entry name" value="Uracil-DNA glycosylase-like"/>
    <property type="match status" value="1"/>
</dbReference>
<sequence length="178" mass="18958">MAALNGYAEGLRTDGRGVPWFDPHDGGAAAQCLILLERPARLGETPRFVSCDNPVPAQRNLRRFLAEAGLTRRRIVIWNAVPWLPPADAVRNAAPRAAEIREGLTRLPALLKLLPALQVVVLAGRVPGRAASLCTVPVVQVPHPSPVNVNANPSARGRIVAGLSQAASKTECPTTGRH</sequence>
<accession>A0A2W7PXF0</accession>
<dbReference type="Pfam" id="PF03167">
    <property type="entry name" value="UDG"/>
    <property type="match status" value="1"/>
</dbReference>
<name>A0A2W7PXF0_9RHOB</name>
<comment type="caution">
    <text evidence="2">The sequence shown here is derived from an EMBL/GenBank/DDBJ whole genome shotgun (WGS) entry which is preliminary data.</text>
</comment>
<dbReference type="CDD" id="cd10035">
    <property type="entry name" value="UDG_like"/>
    <property type="match status" value="1"/>
</dbReference>
<evidence type="ECO:0000313" key="2">
    <source>
        <dbReference type="EMBL" id="PZX14209.1"/>
    </source>
</evidence>
<dbReference type="AlphaFoldDB" id="A0A2W7PXF0"/>
<dbReference type="Proteomes" id="UP000248916">
    <property type="component" value="Unassembled WGS sequence"/>
</dbReference>
<evidence type="ECO:0000259" key="1">
    <source>
        <dbReference type="Pfam" id="PF03167"/>
    </source>
</evidence>
<organism evidence="2 3">
    <name type="scientific">Palleronia aestuarii</name>
    <dbReference type="NCBI Taxonomy" id="568105"/>
    <lineage>
        <taxon>Bacteria</taxon>
        <taxon>Pseudomonadati</taxon>
        <taxon>Pseudomonadota</taxon>
        <taxon>Alphaproteobacteria</taxon>
        <taxon>Rhodobacterales</taxon>
        <taxon>Roseobacteraceae</taxon>
        <taxon>Palleronia</taxon>
    </lineage>
</organism>
<feature type="domain" description="Uracil-DNA glycosylase-like" evidence="1">
    <location>
        <begin position="6"/>
        <end position="152"/>
    </location>
</feature>
<evidence type="ECO:0000313" key="3">
    <source>
        <dbReference type="Proteomes" id="UP000248916"/>
    </source>
</evidence>